<evidence type="ECO:0000313" key="3">
    <source>
        <dbReference type="EMBL" id="TMW63235.1"/>
    </source>
</evidence>
<keyword evidence="2" id="KW-1133">Transmembrane helix</keyword>
<comment type="caution">
    <text evidence="3">The sequence shown here is derived from an EMBL/GenBank/DDBJ whole genome shotgun (WGS) entry which is preliminary data.</text>
</comment>
<proteinExistence type="predicted"/>
<evidence type="ECO:0000313" key="4">
    <source>
        <dbReference type="Proteomes" id="UP000794436"/>
    </source>
</evidence>
<feature type="transmembrane region" description="Helical" evidence="2">
    <location>
        <begin position="503"/>
        <end position="523"/>
    </location>
</feature>
<dbReference type="Proteomes" id="UP000794436">
    <property type="component" value="Unassembled WGS sequence"/>
</dbReference>
<reference evidence="3" key="1">
    <citation type="submission" date="2019-03" db="EMBL/GenBank/DDBJ databases">
        <title>Long read genome sequence of the mycoparasitic Pythium oligandrum ATCC 38472 isolated from sugarbeet rhizosphere.</title>
        <authorList>
            <person name="Gaulin E."/>
        </authorList>
    </citation>
    <scope>NUCLEOTIDE SEQUENCE</scope>
    <source>
        <strain evidence="3">ATCC 38472_TT</strain>
    </source>
</reference>
<gene>
    <name evidence="3" type="ORF">Poli38472_002176</name>
</gene>
<dbReference type="AlphaFoldDB" id="A0A8K1CHB7"/>
<dbReference type="OrthoDB" id="128410at2759"/>
<feature type="compositionally biased region" description="Polar residues" evidence="1">
    <location>
        <begin position="133"/>
        <end position="145"/>
    </location>
</feature>
<feature type="compositionally biased region" description="Basic and acidic residues" evidence="1">
    <location>
        <begin position="50"/>
        <end position="59"/>
    </location>
</feature>
<keyword evidence="2" id="KW-0472">Membrane</keyword>
<evidence type="ECO:0000256" key="1">
    <source>
        <dbReference type="SAM" id="MobiDB-lite"/>
    </source>
</evidence>
<keyword evidence="4" id="KW-1185">Reference proteome</keyword>
<protein>
    <submittedName>
        <fullName evidence="3">Uncharacterized protein</fullName>
    </submittedName>
</protein>
<feature type="compositionally biased region" description="Acidic residues" evidence="1">
    <location>
        <begin position="578"/>
        <end position="589"/>
    </location>
</feature>
<feature type="region of interest" description="Disordered" evidence="1">
    <location>
        <begin position="1"/>
        <end position="26"/>
    </location>
</feature>
<name>A0A8K1CHB7_PYTOL</name>
<accession>A0A8K1CHB7</accession>
<feature type="region of interest" description="Disordered" evidence="1">
    <location>
        <begin position="417"/>
        <end position="439"/>
    </location>
</feature>
<feature type="region of interest" description="Disordered" evidence="1">
    <location>
        <begin position="46"/>
        <end position="109"/>
    </location>
</feature>
<keyword evidence="2" id="KW-0812">Transmembrane</keyword>
<dbReference type="EMBL" id="SPLM01000072">
    <property type="protein sequence ID" value="TMW63235.1"/>
    <property type="molecule type" value="Genomic_DNA"/>
</dbReference>
<organism evidence="3 4">
    <name type="scientific">Pythium oligandrum</name>
    <name type="common">Mycoparasitic fungus</name>
    <dbReference type="NCBI Taxonomy" id="41045"/>
    <lineage>
        <taxon>Eukaryota</taxon>
        <taxon>Sar</taxon>
        <taxon>Stramenopiles</taxon>
        <taxon>Oomycota</taxon>
        <taxon>Peronosporomycetes</taxon>
        <taxon>Pythiales</taxon>
        <taxon>Pythiaceae</taxon>
        <taxon>Pythium</taxon>
    </lineage>
</organism>
<sequence>MSPEDAIGRVENHPKEPTSEPIDSYRIQRERLERMKQRYMELQRAMGRPAEQEAARPMETKAPPPSPALPTITRRTHSQEPRSAYELMGNQVDPIPEPPATHSTWRREDPDDILHEFDEIMRRSFQNEHAEPTSYTQESTATDTPPLQVRAPPATSFKEEISRSPSTSVKSFGRYDAEPTVDADGNPYADQRLPTSDELGVHAPFSSDYDSIPEVSFSPPLTPVPGFAKRGSSNQRSNEGRQSRRSSSSQQATAAQEHREASSSARSIAMGGEVFPKWSLGFFAGCLVVGLGGFFIDEIMDVAGVALKSTPFVITRVEQREMNHRLEMLQEELLSFRVATATIELQSQRMVEEVRFHLEKMKLERERHQAMVAIEMESLRQYVHSLTFELVEQEKKEIRQRLIETIAESIEELPENLEDDDANMTAETNQKEKQPEMTREEVIPVDGTLEDSKAASVIVEPVIVEPATVAVIKETVPRLVLDATPVVLPASTAAIAQSGRTSVSWEVFGMLALLALLGGFVALRVRKSKTRQKWQEYTRAWHLHMPHVQLQRTDDVTDAVSDVETVEFMASSEQSHGEEEDDEEYEDSEDMGRSYVEDEYEDTEYTESRSVTSVSDIGTEDLSQSAYSEREVAEYDTEEVEEASSAGESTPRRAKREQPSHRRNPRLQMRSPLVYMR</sequence>
<feature type="region of interest" description="Disordered" evidence="1">
    <location>
        <begin position="569"/>
        <end position="677"/>
    </location>
</feature>
<feature type="region of interest" description="Disordered" evidence="1">
    <location>
        <begin position="123"/>
        <end position="266"/>
    </location>
</feature>
<feature type="compositionally biased region" description="Basic and acidic residues" evidence="1">
    <location>
        <begin position="429"/>
        <end position="439"/>
    </location>
</feature>
<evidence type="ECO:0000256" key="2">
    <source>
        <dbReference type="SAM" id="Phobius"/>
    </source>
</evidence>
<feature type="compositionally biased region" description="Polar residues" evidence="1">
    <location>
        <begin position="608"/>
        <end position="627"/>
    </location>
</feature>
<feature type="compositionally biased region" description="Basic and acidic residues" evidence="1">
    <location>
        <begin position="1"/>
        <end position="18"/>
    </location>
</feature>